<dbReference type="Gene3D" id="3.90.1570.10">
    <property type="entry name" value="tt1808, chain A"/>
    <property type="match status" value="1"/>
</dbReference>
<evidence type="ECO:0000256" key="1">
    <source>
        <dbReference type="SAM" id="MobiDB-lite"/>
    </source>
</evidence>
<protein>
    <recommendedName>
        <fullName evidence="2">Putative restriction endonuclease domain-containing protein</fullName>
    </recommendedName>
</protein>
<dbReference type="HOGENOM" id="CLU_075279_0_1_3"/>
<accession>E0UB03</accession>
<organism evidence="3 4">
    <name type="scientific">Gloeothece verrucosa (strain PCC 7822)</name>
    <name type="common">Cyanothece sp. (strain PCC 7822)</name>
    <dbReference type="NCBI Taxonomy" id="497965"/>
    <lineage>
        <taxon>Bacteria</taxon>
        <taxon>Bacillati</taxon>
        <taxon>Cyanobacteriota</taxon>
        <taxon>Cyanophyceae</taxon>
        <taxon>Oscillatoriophycideae</taxon>
        <taxon>Chroococcales</taxon>
        <taxon>Aphanothecaceae</taxon>
        <taxon>Gloeothece</taxon>
        <taxon>Gloeothece verrucosa</taxon>
    </lineage>
</organism>
<feature type="region of interest" description="Disordered" evidence="1">
    <location>
        <begin position="1"/>
        <end position="23"/>
    </location>
</feature>
<dbReference type="InterPro" id="IPR012296">
    <property type="entry name" value="Nuclease_put_TT1808"/>
</dbReference>
<dbReference type="STRING" id="497965.Cyan7822_3171"/>
<feature type="region of interest" description="Disordered" evidence="1">
    <location>
        <begin position="200"/>
        <end position="224"/>
    </location>
</feature>
<keyword evidence="4" id="KW-1185">Reference proteome</keyword>
<dbReference type="RefSeq" id="WP_013323218.1">
    <property type="nucleotide sequence ID" value="NC_014501.1"/>
</dbReference>
<dbReference type="Pfam" id="PF05685">
    <property type="entry name" value="Uma2"/>
    <property type="match status" value="1"/>
</dbReference>
<dbReference type="SUPFAM" id="SSF52980">
    <property type="entry name" value="Restriction endonuclease-like"/>
    <property type="match status" value="1"/>
</dbReference>
<dbReference type="OrthoDB" id="483276at2"/>
<dbReference type="KEGG" id="cyj:Cyan7822_3171"/>
<name>E0UB03_GLOV7</name>
<evidence type="ECO:0000313" key="3">
    <source>
        <dbReference type="EMBL" id="ADN15125.1"/>
    </source>
</evidence>
<dbReference type="eggNOG" id="COG4636">
    <property type="taxonomic scope" value="Bacteria"/>
</dbReference>
<sequence length="256" mass="29281">MAVSSNELETEIVYPDSDGKPMAESDATRDYLIYGVEALSNYFQNQTDVYVSGNLFIYYKKGSPSAVIAPDVFVVFGVEKKKRMSYKAWEENSQLPQFILEITSKTTQENDEYDKPIKYAQLGVQEYFQYDPTGDYLKSQLKGQTLEEGRYQPLATTRLADGVLSIHSQVLGLDLRLYEGELRFYDPQTQKKLLSPQEIEQARQEAEQARQEAEQARQKAEQAQRDAIPRLKEMGLTVEQIATALNLPVEEVRAYF</sequence>
<gene>
    <name evidence="3" type="ordered locus">Cyan7822_3171</name>
</gene>
<feature type="domain" description="Putative restriction endonuclease" evidence="2">
    <location>
        <begin position="37"/>
        <end position="171"/>
    </location>
</feature>
<dbReference type="Proteomes" id="UP000008206">
    <property type="component" value="Chromosome"/>
</dbReference>
<dbReference type="PANTHER" id="PTHR33352:SF3">
    <property type="entry name" value="SLR1612 PROTEIN"/>
    <property type="match status" value="1"/>
</dbReference>
<evidence type="ECO:0000313" key="4">
    <source>
        <dbReference type="Proteomes" id="UP000008206"/>
    </source>
</evidence>
<dbReference type="InterPro" id="IPR008538">
    <property type="entry name" value="Uma2"/>
</dbReference>
<dbReference type="InterPro" id="IPR011335">
    <property type="entry name" value="Restrct_endonuc-II-like"/>
</dbReference>
<dbReference type="EMBL" id="CP002198">
    <property type="protein sequence ID" value="ADN15125.1"/>
    <property type="molecule type" value="Genomic_DNA"/>
</dbReference>
<proteinExistence type="predicted"/>
<dbReference type="AlphaFoldDB" id="E0UB03"/>
<dbReference type="CDD" id="cd06260">
    <property type="entry name" value="DUF820-like"/>
    <property type="match status" value="1"/>
</dbReference>
<reference evidence="4" key="1">
    <citation type="journal article" date="2011" name="MBio">
        <title>Novel metabolic attributes of the genus Cyanothece, comprising a group of unicellular nitrogen-fixing Cyanobacteria.</title>
        <authorList>
            <person name="Bandyopadhyay A."/>
            <person name="Elvitigala T."/>
            <person name="Welsh E."/>
            <person name="Stockel J."/>
            <person name="Liberton M."/>
            <person name="Min H."/>
            <person name="Sherman L.A."/>
            <person name="Pakrasi H.B."/>
        </authorList>
    </citation>
    <scope>NUCLEOTIDE SEQUENCE [LARGE SCALE GENOMIC DNA]</scope>
    <source>
        <strain evidence="4">PCC 7822</strain>
    </source>
</reference>
<evidence type="ECO:0000259" key="2">
    <source>
        <dbReference type="Pfam" id="PF05685"/>
    </source>
</evidence>
<dbReference type="PANTHER" id="PTHR33352">
    <property type="entry name" value="SLR1095 PROTEIN"/>
    <property type="match status" value="1"/>
</dbReference>